<name>A0A2U1MSD0_ARTAN</name>
<evidence type="ECO:0000313" key="1">
    <source>
        <dbReference type="EMBL" id="PWA64124.1"/>
    </source>
</evidence>
<keyword evidence="2" id="KW-1185">Reference proteome</keyword>
<dbReference type="Proteomes" id="UP000245207">
    <property type="component" value="Unassembled WGS sequence"/>
</dbReference>
<evidence type="ECO:0000313" key="2">
    <source>
        <dbReference type="Proteomes" id="UP000245207"/>
    </source>
</evidence>
<sequence length="177" mass="20341">MDDIIHITLQSLGALRCICDFSGNKAPQAVIDKLEGMRLNFLWGGSRNKHKIHWVKKEVVLNSKVKGGLGLVPLEILNKSLMIKWILRYKVEYRSLWKNVVFAIHEKNRRLCFLPLVKSHSRTWKEIARMNSSLEAAGIRLRLLIQKVGLDWKWGGDGSGRFSVKSARYLIEGACWE</sequence>
<gene>
    <name evidence="1" type="ORF">CTI12_AA347280</name>
</gene>
<dbReference type="PANTHER" id="PTHR33116">
    <property type="entry name" value="REVERSE TRANSCRIPTASE ZINC-BINDING DOMAIN-CONTAINING PROTEIN-RELATED-RELATED"/>
    <property type="match status" value="1"/>
</dbReference>
<comment type="caution">
    <text evidence="1">The sequence shown here is derived from an EMBL/GenBank/DDBJ whole genome shotgun (WGS) entry which is preliminary data.</text>
</comment>
<dbReference type="EMBL" id="PKPP01004487">
    <property type="protein sequence ID" value="PWA64124.1"/>
    <property type="molecule type" value="Genomic_DNA"/>
</dbReference>
<proteinExistence type="predicted"/>
<reference evidence="1 2" key="1">
    <citation type="journal article" date="2018" name="Mol. Plant">
        <title>The genome of Artemisia annua provides insight into the evolution of Asteraceae family and artemisinin biosynthesis.</title>
        <authorList>
            <person name="Shen Q."/>
            <person name="Zhang L."/>
            <person name="Liao Z."/>
            <person name="Wang S."/>
            <person name="Yan T."/>
            <person name="Shi P."/>
            <person name="Liu M."/>
            <person name="Fu X."/>
            <person name="Pan Q."/>
            <person name="Wang Y."/>
            <person name="Lv Z."/>
            <person name="Lu X."/>
            <person name="Zhang F."/>
            <person name="Jiang W."/>
            <person name="Ma Y."/>
            <person name="Chen M."/>
            <person name="Hao X."/>
            <person name="Li L."/>
            <person name="Tang Y."/>
            <person name="Lv G."/>
            <person name="Zhou Y."/>
            <person name="Sun X."/>
            <person name="Brodelius P.E."/>
            <person name="Rose J.K.C."/>
            <person name="Tang K."/>
        </authorList>
    </citation>
    <scope>NUCLEOTIDE SEQUENCE [LARGE SCALE GENOMIC DNA]</scope>
    <source>
        <strain evidence="2">cv. Huhao1</strain>
        <tissue evidence="1">Leaf</tissue>
    </source>
</reference>
<organism evidence="1 2">
    <name type="scientific">Artemisia annua</name>
    <name type="common">Sweet wormwood</name>
    <dbReference type="NCBI Taxonomy" id="35608"/>
    <lineage>
        <taxon>Eukaryota</taxon>
        <taxon>Viridiplantae</taxon>
        <taxon>Streptophyta</taxon>
        <taxon>Embryophyta</taxon>
        <taxon>Tracheophyta</taxon>
        <taxon>Spermatophyta</taxon>
        <taxon>Magnoliopsida</taxon>
        <taxon>eudicotyledons</taxon>
        <taxon>Gunneridae</taxon>
        <taxon>Pentapetalae</taxon>
        <taxon>asterids</taxon>
        <taxon>campanulids</taxon>
        <taxon>Asterales</taxon>
        <taxon>Asteraceae</taxon>
        <taxon>Asteroideae</taxon>
        <taxon>Anthemideae</taxon>
        <taxon>Artemisiinae</taxon>
        <taxon>Artemisia</taxon>
    </lineage>
</organism>
<dbReference type="OrthoDB" id="1743609at2759"/>
<keyword evidence="1" id="KW-0808">Transferase</keyword>
<dbReference type="AlphaFoldDB" id="A0A2U1MSD0"/>
<dbReference type="GO" id="GO:0003964">
    <property type="term" value="F:RNA-directed DNA polymerase activity"/>
    <property type="evidence" value="ECO:0007669"/>
    <property type="project" value="UniProtKB-KW"/>
</dbReference>
<keyword evidence="1" id="KW-0548">Nucleotidyltransferase</keyword>
<keyword evidence="1" id="KW-0695">RNA-directed DNA polymerase</keyword>
<dbReference type="PANTHER" id="PTHR33116:SF78">
    <property type="entry name" value="OS12G0587133 PROTEIN"/>
    <property type="match status" value="1"/>
</dbReference>
<accession>A0A2U1MSD0</accession>
<protein>
    <submittedName>
        <fullName evidence="1">RNA-directed DNA polymerase, eukaryota</fullName>
    </submittedName>
</protein>